<dbReference type="GO" id="GO:0000105">
    <property type="term" value="P:L-histidine biosynthetic process"/>
    <property type="evidence" value="ECO:0007669"/>
    <property type="project" value="UniProtKB-UniRule"/>
</dbReference>
<feature type="region of interest" description="Phosphoribosyl-ATP pyrophosphohydrolase" evidence="16">
    <location>
        <begin position="352"/>
        <end position="439"/>
    </location>
</feature>
<dbReference type="PANTHER" id="PTHR42945">
    <property type="entry name" value="HISTIDINE BIOSYNTHESIS BIFUNCTIONAL PROTEIN"/>
    <property type="match status" value="1"/>
</dbReference>
<evidence type="ECO:0000313" key="20">
    <source>
        <dbReference type="Proteomes" id="UP000481852"/>
    </source>
</evidence>
<dbReference type="NCBIfam" id="NF000768">
    <property type="entry name" value="PRK00051.1"/>
    <property type="match status" value="1"/>
</dbReference>
<comment type="similarity">
    <text evidence="7 16">In the N-terminal section; belongs to the PRA-CH family.</text>
</comment>
<dbReference type="InterPro" id="IPR038019">
    <property type="entry name" value="PRib_AMP_CycHydrolase_sf"/>
</dbReference>
<keyword evidence="11 16" id="KW-0547">Nucleotide-binding</keyword>
<dbReference type="Proteomes" id="UP000481852">
    <property type="component" value="Unassembled WGS sequence"/>
</dbReference>
<sequence>MQKKLVSAIYLKNGKAVTSLTEDEPYEGGDAVALSSHYSNLGADGLLIFDRSDTDEEHDESLTLEREIIRKVDIPVWGFGNIKRVEDVKKILYTGAAKAILNFSKASNMKMLEEVSKRFGKEKIGVCIDTRKDEVLDDETKTRIETYASGIVILTDVFVYRKDRLEFANLSGLPETMVVVGSDGLSEDEKLGILSQDCVEGLCEDILRDPKTDIMKLKAELKAKGADLNLFESAVSWEELKTDENGLVPCVVQDYKNEEVLMVAYMNKESFEQTVRTGVMTYWSRSRQSLWVKGETSGHYQYVREMRLDCDSDTLLAKVLQIGAACHTGNRSCFYRTILKKDYQDRNPLTVFEQVLDVIRDRKEHPKEGSYTNYLFDKGIDKILKKCGEEAAEIIIAAKNPNREEVRYEMADFLYHMMVLMVERGLSWEDIAEELANRE</sequence>
<evidence type="ECO:0000256" key="4">
    <source>
        <dbReference type="ARBA" id="ARBA00005169"/>
    </source>
</evidence>
<dbReference type="NCBIfam" id="TIGR03188">
    <property type="entry name" value="histidine_hisI"/>
    <property type="match status" value="1"/>
</dbReference>
<dbReference type="InterPro" id="IPR026660">
    <property type="entry name" value="PRA-CH"/>
</dbReference>
<evidence type="ECO:0000256" key="16">
    <source>
        <dbReference type="HAMAP-Rule" id="MF_01019"/>
    </source>
</evidence>
<evidence type="ECO:0000256" key="1">
    <source>
        <dbReference type="ARBA" id="ARBA00000024"/>
    </source>
</evidence>
<comment type="caution">
    <text evidence="19">The sequence shown here is derived from an EMBL/GenBank/DDBJ whole genome shotgun (WGS) entry which is preliminary data.</text>
</comment>
<dbReference type="SUPFAM" id="SSF101386">
    <property type="entry name" value="all-alpha NTP pyrophosphatases"/>
    <property type="match status" value="1"/>
</dbReference>
<comment type="pathway">
    <text evidence="5 16">Amino-acid biosynthesis; L-histidine biosynthesis; L-histidine from 5-phospho-alpha-D-ribose 1-diphosphate: step 2/9.</text>
</comment>
<dbReference type="InterPro" id="IPR006062">
    <property type="entry name" value="His_biosynth"/>
</dbReference>
<dbReference type="SUPFAM" id="SSF141734">
    <property type="entry name" value="HisI-like"/>
    <property type="match status" value="1"/>
</dbReference>
<evidence type="ECO:0000256" key="11">
    <source>
        <dbReference type="ARBA" id="ARBA00022741"/>
    </source>
</evidence>
<evidence type="ECO:0000256" key="14">
    <source>
        <dbReference type="ARBA" id="ARBA00023102"/>
    </source>
</evidence>
<comment type="pathway">
    <text evidence="4 16">Amino-acid biosynthesis; L-histidine biosynthesis; L-histidine from 5-phospho-alpha-D-ribose 1-diphosphate: step 3/9.</text>
</comment>
<dbReference type="GO" id="GO:0005524">
    <property type="term" value="F:ATP binding"/>
    <property type="evidence" value="ECO:0007669"/>
    <property type="project" value="UniProtKB-KW"/>
</dbReference>
<dbReference type="AlphaFoldDB" id="A0A6L5X5I5"/>
<dbReference type="Gene3D" id="3.10.20.810">
    <property type="entry name" value="Phosphoribosyl-AMP cyclohydrolase"/>
    <property type="match status" value="1"/>
</dbReference>
<evidence type="ECO:0000256" key="3">
    <source>
        <dbReference type="ARBA" id="ARBA00004496"/>
    </source>
</evidence>
<keyword evidence="9 16" id="KW-0963">Cytoplasm</keyword>
<evidence type="ECO:0000256" key="7">
    <source>
        <dbReference type="ARBA" id="ARBA00008299"/>
    </source>
</evidence>
<comment type="catalytic activity">
    <reaction evidence="2 16">
        <text>1-(5-phospho-beta-D-ribosyl)-ATP + H2O = 1-(5-phospho-beta-D-ribosyl)-5'-AMP + diphosphate + H(+)</text>
        <dbReference type="Rhea" id="RHEA:22828"/>
        <dbReference type="ChEBI" id="CHEBI:15377"/>
        <dbReference type="ChEBI" id="CHEBI:15378"/>
        <dbReference type="ChEBI" id="CHEBI:33019"/>
        <dbReference type="ChEBI" id="CHEBI:59457"/>
        <dbReference type="ChEBI" id="CHEBI:73183"/>
        <dbReference type="EC" id="3.6.1.31"/>
    </reaction>
</comment>
<keyword evidence="10 16" id="KW-0028">Amino-acid biosynthesis</keyword>
<dbReference type="Pfam" id="PF01503">
    <property type="entry name" value="PRA-PH"/>
    <property type="match status" value="1"/>
</dbReference>
<evidence type="ECO:0000313" key="19">
    <source>
        <dbReference type="EMBL" id="MSS14196.1"/>
    </source>
</evidence>
<evidence type="ECO:0000256" key="8">
    <source>
        <dbReference type="ARBA" id="ARBA00009667"/>
    </source>
</evidence>
<dbReference type="Gene3D" id="1.10.287.1080">
    <property type="entry name" value="MazG-like"/>
    <property type="match status" value="1"/>
</dbReference>
<keyword evidence="15 16" id="KW-0511">Multifunctional enzyme</keyword>
<dbReference type="InterPro" id="IPR002496">
    <property type="entry name" value="PRib_AMP_CycHydrolase_dom"/>
</dbReference>
<dbReference type="HAMAP" id="MF_01019">
    <property type="entry name" value="HisIE"/>
    <property type="match status" value="1"/>
</dbReference>
<dbReference type="InterPro" id="IPR008179">
    <property type="entry name" value="HisE"/>
</dbReference>
<dbReference type="Pfam" id="PF01502">
    <property type="entry name" value="PRA-CH"/>
    <property type="match status" value="1"/>
</dbReference>
<dbReference type="UniPathway" id="UPA00031">
    <property type="reaction ID" value="UER00007"/>
</dbReference>
<dbReference type="FunFam" id="3.10.20.810:FF:000001">
    <property type="entry name" value="Histidine biosynthesis bifunctional protein HisIE"/>
    <property type="match status" value="1"/>
</dbReference>
<protein>
    <recommendedName>
        <fullName evidence="16">Histidine biosynthesis bifunctional protein HisIE</fullName>
    </recommendedName>
    <domain>
        <recommendedName>
            <fullName evidence="16">Phosphoribosyl-AMP cyclohydrolase</fullName>
            <shortName evidence="16">PRA-CH</shortName>
            <ecNumber evidence="16">3.5.4.19</ecNumber>
        </recommendedName>
    </domain>
    <domain>
        <recommendedName>
            <fullName evidence="16">Phosphoribosyl-ATP pyrophosphatase</fullName>
            <shortName evidence="16">PRA-PH</shortName>
            <ecNumber evidence="16">3.6.1.31</ecNumber>
        </recommendedName>
    </domain>
</protein>
<comment type="similarity">
    <text evidence="6 16">In the C-terminal section; belongs to the PRA-PH family.</text>
</comment>
<dbReference type="GO" id="GO:0004635">
    <property type="term" value="F:phosphoribosyl-AMP cyclohydrolase activity"/>
    <property type="evidence" value="ECO:0007669"/>
    <property type="project" value="UniProtKB-UniRule"/>
</dbReference>
<feature type="region of interest" description="Phosphoribosyl-AMP cyclohydrolase" evidence="16">
    <location>
        <begin position="1"/>
        <end position="351"/>
    </location>
</feature>
<comment type="similarity">
    <text evidence="8 17">Belongs to the HisA/HisF family.</text>
</comment>
<keyword evidence="14 16" id="KW-0368">Histidine biosynthesis</keyword>
<evidence type="ECO:0000256" key="9">
    <source>
        <dbReference type="ARBA" id="ARBA00022490"/>
    </source>
</evidence>
<evidence type="ECO:0000259" key="18">
    <source>
        <dbReference type="Pfam" id="PF01502"/>
    </source>
</evidence>
<keyword evidence="20" id="KW-1185">Reference proteome</keyword>
<dbReference type="InterPro" id="IPR023019">
    <property type="entry name" value="His_synth_HisIE"/>
</dbReference>
<evidence type="ECO:0000256" key="5">
    <source>
        <dbReference type="ARBA" id="ARBA00005204"/>
    </source>
</evidence>
<feature type="domain" description="Phosphoribosyl-AMP cyclohydrolase" evidence="18">
    <location>
        <begin position="262"/>
        <end position="335"/>
    </location>
</feature>
<dbReference type="EC" id="3.5.4.19" evidence="16"/>
<accession>A0A6L5X5I5</accession>
<dbReference type="CDD" id="cd11534">
    <property type="entry name" value="NTP-PPase_HisIE_like"/>
    <property type="match status" value="1"/>
</dbReference>
<dbReference type="HAMAP" id="MF_01020">
    <property type="entry name" value="HisE"/>
    <property type="match status" value="1"/>
</dbReference>
<comment type="subcellular location">
    <subcellularLocation>
        <location evidence="3 16">Cytoplasm</location>
    </subcellularLocation>
</comment>
<evidence type="ECO:0000256" key="13">
    <source>
        <dbReference type="ARBA" id="ARBA00022840"/>
    </source>
</evidence>
<dbReference type="GO" id="GO:0005737">
    <property type="term" value="C:cytoplasm"/>
    <property type="evidence" value="ECO:0007669"/>
    <property type="project" value="UniProtKB-SubCell"/>
</dbReference>
<dbReference type="PANTHER" id="PTHR42945:SF1">
    <property type="entry name" value="HISTIDINE BIOSYNTHESIS BIFUNCTIONAL PROTEIN HIS7"/>
    <property type="match status" value="1"/>
</dbReference>
<evidence type="ECO:0000256" key="12">
    <source>
        <dbReference type="ARBA" id="ARBA00022801"/>
    </source>
</evidence>
<keyword evidence="13 16" id="KW-0067">ATP-binding</keyword>
<organism evidence="19 20">
    <name type="scientific">Porcincola intestinalis</name>
    <dbReference type="NCBI Taxonomy" id="2606632"/>
    <lineage>
        <taxon>Bacteria</taxon>
        <taxon>Bacillati</taxon>
        <taxon>Bacillota</taxon>
        <taxon>Clostridia</taxon>
        <taxon>Lachnospirales</taxon>
        <taxon>Lachnospiraceae</taxon>
        <taxon>Porcincola</taxon>
    </lineage>
</organism>
<evidence type="ECO:0000256" key="15">
    <source>
        <dbReference type="ARBA" id="ARBA00023268"/>
    </source>
</evidence>
<dbReference type="HAMAP" id="MF_01021">
    <property type="entry name" value="HisI"/>
    <property type="match status" value="1"/>
</dbReference>
<reference evidence="19 20" key="1">
    <citation type="submission" date="2019-08" db="EMBL/GenBank/DDBJ databases">
        <title>In-depth cultivation of the pig gut microbiome towards novel bacterial diversity and tailored functional studies.</title>
        <authorList>
            <person name="Wylensek D."/>
            <person name="Hitch T.C.A."/>
            <person name="Clavel T."/>
        </authorList>
    </citation>
    <scope>NUCLEOTIDE SEQUENCE [LARGE SCALE GENOMIC DNA]</scope>
    <source>
        <strain evidence="19 20">Oil+RF-744-WCA-WT-11</strain>
    </source>
</reference>
<dbReference type="NCBIfam" id="NF002747">
    <property type="entry name" value="PRK02759.1"/>
    <property type="match status" value="1"/>
</dbReference>
<dbReference type="Gene3D" id="3.20.20.70">
    <property type="entry name" value="Aldolase class I"/>
    <property type="match status" value="1"/>
</dbReference>
<dbReference type="GO" id="GO:0004636">
    <property type="term" value="F:phosphoribosyl-ATP diphosphatase activity"/>
    <property type="evidence" value="ECO:0007669"/>
    <property type="project" value="UniProtKB-UniRule"/>
</dbReference>
<dbReference type="RefSeq" id="WP_154523507.1">
    <property type="nucleotide sequence ID" value="NZ_JAXEDB010000100.1"/>
</dbReference>
<evidence type="ECO:0000256" key="2">
    <source>
        <dbReference type="ARBA" id="ARBA00001460"/>
    </source>
</evidence>
<evidence type="ECO:0000256" key="10">
    <source>
        <dbReference type="ARBA" id="ARBA00022605"/>
    </source>
</evidence>
<dbReference type="EC" id="3.6.1.31" evidence="16"/>
<evidence type="ECO:0000256" key="6">
    <source>
        <dbReference type="ARBA" id="ARBA00007731"/>
    </source>
</evidence>
<dbReference type="Pfam" id="PF00977">
    <property type="entry name" value="His_biosynth"/>
    <property type="match status" value="1"/>
</dbReference>
<name>A0A6L5X5I5_9FIRM</name>
<dbReference type="InterPro" id="IPR021130">
    <property type="entry name" value="PRib-ATP_PPHydrolase-like"/>
</dbReference>
<dbReference type="EMBL" id="VULZ01000003">
    <property type="protein sequence ID" value="MSS14196.1"/>
    <property type="molecule type" value="Genomic_DNA"/>
</dbReference>
<dbReference type="InterPro" id="IPR013785">
    <property type="entry name" value="Aldolase_TIM"/>
</dbReference>
<proteinExistence type="inferred from homology"/>
<dbReference type="InterPro" id="IPR011060">
    <property type="entry name" value="RibuloseP-bd_barrel"/>
</dbReference>
<dbReference type="SUPFAM" id="SSF51366">
    <property type="entry name" value="Ribulose-phoshate binding barrel"/>
    <property type="match status" value="1"/>
</dbReference>
<keyword evidence="12 16" id="KW-0378">Hydrolase</keyword>
<evidence type="ECO:0000256" key="17">
    <source>
        <dbReference type="RuleBase" id="RU003657"/>
    </source>
</evidence>
<gene>
    <name evidence="16" type="primary">hisI</name>
    <name evidence="16" type="synonym">hisIE</name>
    <name evidence="19" type="ORF">FYJ35_03915</name>
</gene>
<comment type="catalytic activity">
    <reaction evidence="1 16">
        <text>1-(5-phospho-beta-D-ribosyl)-5'-AMP + H2O = 1-(5-phospho-beta-D-ribosyl)-5-[(5-phospho-beta-D-ribosylamino)methylideneamino]imidazole-4-carboxamide</text>
        <dbReference type="Rhea" id="RHEA:20049"/>
        <dbReference type="ChEBI" id="CHEBI:15377"/>
        <dbReference type="ChEBI" id="CHEBI:58435"/>
        <dbReference type="ChEBI" id="CHEBI:59457"/>
        <dbReference type="EC" id="3.5.4.19"/>
    </reaction>
</comment>